<dbReference type="InterPro" id="IPR013762">
    <property type="entry name" value="Integrase-like_cat_sf"/>
</dbReference>
<dbReference type="RefSeq" id="WP_196204271.1">
    <property type="nucleotide sequence ID" value="NZ_JADPUN010000247.1"/>
</dbReference>
<evidence type="ECO:0000313" key="5">
    <source>
        <dbReference type="Proteomes" id="UP000638560"/>
    </source>
</evidence>
<dbReference type="PROSITE" id="PS51898">
    <property type="entry name" value="TYR_RECOMBINASE"/>
    <property type="match status" value="1"/>
</dbReference>
<evidence type="ECO:0000259" key="3">
    <source>
        <dbReference type="PROSITE" id="PS51898"/>
    </source>
</evidence>
<evidence type="ECO:0000313" key="4">
    <source>
        <dbReference type="EMBL" id="MBF9132748.1"/>
    </source>
</evidence>
<gene>
    <name evidence="4" type="ORF">I0C86_27890</name>
</gene>
<keyword evidence="2" id="KW-0233">DNA recombination</keyword>
<dbReference type="InterPro" id="IPR011010">
    <property type="entry name" value="DNA_brk_join_enz"/>
</dbReference>
<proteinExistence type="predicted"/>
<dbReference type="Pfam" id="PF00589">
    <property type="entry name" value="Phage_integrase"/>
    <property type="match status" value="1"/>
</dbReference>
<organism evidence="4 5">
    <name type="scientific">Plantactinospora alkalitolerans</name>
    <dbReference type="NCBI Taxonomy" id="2789879"/>
    <lineage>
        <taxon>Bacteria</taxon>
        <taxon>Bacillati</taxon>
        <taxon>Actinomycetota</taxon>
        <taxon>Actinomycetes</taxon>
        <taxon>Micromonosporales</taxon>
        <taxon>Micromonosporaceae</taxon>
        <taxon>Plantactinospora</taxon>
    </lineage>
</organism>
<reference evidence="4 5" key="1">
    <citation type="submission" date="2020-11" db="EMBL/GenBank/DDBJ databases">
        <title>A novel isolate from a Black sea contaminated sediment with potential to produce alkanes: Plantactinospora alkalitolerans sp. nov.</title>
        <authorList>
            <person name="Carro L."/>
            <person name="Veyisoglu A."/>
            <person name="Guven K."/>
            <person name="Schumann P."/>
            <person name="Klenk H.-P."/>
            <person name="Sahin N."/>
        </authorList>
    </citation>
    <scope>NUCLEOTIDE SEQUENCE [LARGE SCALE GENOMIC DNA]</scope>
    <source>
        <strain evidence="4 5">S1510</strain>
    </source>
</reference>
<sequence>MADIRANLRDGRAGVPRVGGVRAGDRASLPYLVVDGAGEEVEPISQFLRELTLSDRSALTVKSYAHGLLRWWRLLDVLRVAWARATTDEVAVLVGWLRCASNPQRRRRRSDVPPAGSVNLKTGKPSLAAGYAPATINHALSVLSAFYDFHARRGRGPVINPVPVAPARRSMLAHHNPMHAVPRSPRAPLRQKVSAQPPRAIPDPLWDELFAAMTCHRDRALLALYVSSGARASELLALLIEHVDWAGQRIWVVSKGSRALQTIPASPQALTYLALYLDEAGVPSAGETVWRARRGETRPLTYSAMRRVVQRANHKLGTNWTLHDMRHTAATRLVNDPALTLPEVQTILRHAHLSTTQRYLSPSVEALFDKLQAHFTRPAPAPRSFPAGYAPEDVAVVFGA</sequence>
<feature type="domain" description="Tyr recombinase" evidence="3">
    <location>
        <begin position="196"/>
        <end position="372"/>
    </location>
</feature>
<dbReference type="CDD" id="cd00397">
    <property type="entry name" value="DNA_BRE_C"/>
    <property type="match status" value="1"/>
</dbReference>
<dbReference type="EMBL" id="JADPUN010000247">
    <property type="protein sequence ID" value="MBF9132748.1"/>
    <property type="molecule type" value="Genomic_DNA"/>
</dbReference>
<evidence type="ECO:0000256" key="1">
    <source>
        <dbReference type="ARBA" id="ARBA00023125"/>
    </source>
</evidence>
<dbReference type="InterPro" id="IPR050090">
    <property type="entry name" value="Tyrosine_recombinase_XerCD"/>
</dbReference>
<dbReference type="PANTHER" id="PTHR30349:SF81">
    <property type="entry name" value="TYROSINE RECOMBINASE XERC"/>
    <property type="match status" value="1"/>
</dbReference>
<protein>
    <submittedName>
        <fullName evidence="4">Tyrosine-type recombinase/integrase</fullName>
    </submittedName>
</protein>
<dbReference type="SUPFAM" id="SSF56349">
    <property type="entry name" value="DNA breaking-rejoining enzymes"/>
    <property type="match status" value="1"/>
</dbReference>
<evidence type="ECO:0000256" key="2">
    <source>
        <dbReference type="ARBA" id="ARBA00023172"/>
    </source>
</evidence>
<accession>A0ABS0H2R0</accession>
<dbReference type="Gene3D" id="1.10.150.130">
    <property type="match status" value="1"/>
</dbReference>
<keyword evidence="5" id="KW-1185">Reference proteome</keyword>
<keyword evidence="1" id="KW-0238">DNA-binding</keyword>
<name>A0ABS0H2R0_9ACTN</name>
<dbReference type="PANTHER" id="PTHR30349">
    <property type="entry name" value="PHAGE INTEGRASE-RELATED"/>
    <property type="match status" value="1"/>
</dbReference>
<dbReference type="Proteomes" id="UP000638560">
    <property type="component" value="Unassembled WGS sequence"/>
</dbReference>
<dbReference type="Gene3D" id="1.10.443.10">
    <property type="entry name" value="Intergrase catalytic core"/>
    <property type="match status" value="1"/>
</dbReference>
<comment type="caution">
    <text evidence="4">The sequence shown here is derived from an EMBL/GenBank/DDBJ whole genome shotgun (WGS) entry which is preliminary data.</text>
</comment>
<dbReference type="InterPro" id="IPR010998">
    <property type="entry name" value="Integrase_recombinase_N"/>
</dbReference>
<dbReference type="InterPro" id="IPR002104">
    <property type="entry name" value="Integrase_catalytic"/>
</dbReference>